<keyword evidence="1" id="KW-0812">Transmembrane</keyword>
<protein>
    <submittedName>
        <fullName evidence="3">NERD domain-containing protein</fullName>
    </submittedName>
</protein>
<evidence type="ECO:0000259" key="2">
    <source>
        <dbReference type="PROSITE" id="PS50965"/>
    </source>
</evidence>
<feature type="domain" description="NERD" evidence="2">
    <location>
        <begin position="81"/>
        <end position="205"/>
    </location>
</feature>
<reference evidence="3 4" key="1">
    <citation type="submission" date="2018-08" db="EMBL/GenBank/DDBJ databases">
        <title>Wenzhouxiangella salilacus sp. nov., a novel bacterium isolated from a saline lake in Xinjiang Province, China.</title>
        <authorList>
            <person name="Han S."/>
        </authorList>
    </citation>
    <scope>NUCLEOTIDE SEQUENCE [LARGE SCALE GENOMIC DNA]</scope>
    <source>
        <strain evidence="3 4">XDB06</strain>
    </source>
</reference>
<evidence type="ECO:0000313" key="3">
    <source>
        <dbReference type="EMBL" id="RFF29963.1"/>
    </source>
</evidence>
<sequence length="250" mass="27270">MADTRFVVDYPPLKRHREELREQRRLRGRRLMVAVPAAVLSVAAAAAWSAPLAVMLAGVAAIVVFFLALPGSSSVDPGHLAGVEGEAAVLERLKSLPDDYLILNRVRLPDETLTNGQRELDFIVAGPTGLWVVEVKNTPGHLQVMPGRKHWPLARRAGCGSRPNWNAMANPVPQARAQVEALERWLLINGIEARARGVIVMAHPEIAITDARAAEMPVLVRDQLAEHLQAEPPRTLAPAALQRLGELRPA</sequence>
<dbReference type="Proteomes" id="UP000260351">
    <property type="component" value="Unassembled WGS sequence"/>
</dbReference>
<proteinExistence type="predicted"/>
<gene>
    <name evidence="3" type="ORF">DZC52_11070</name>
</gene>
<accession>A0A3E1K7K1</accession>
<dbReference type="OrthoDB" id="5782056at2"/>
<comment type="caution">
    <text evidence="3">The sequence shown here is derived from an EMBL/GenBank/DDBJ whole genome shotgun (WGS) entry which is preliminary data.</text>
</comment>
<feature type="transmembrane region" description="Helical" evidence="1">
    <location>
        <begin position="31"/>
        <end position="48"/>
    </location>
</feature>
<evidence type="ECO:0000256" key="1">
    <source>
        <dbReference type="SAM" id="Phobius"/>
    </source>
</evidence>
<dbReference type="InterPro" id="IPR011528">
    <property type="entry name" value="NERD"/>
</dbReference>
<dbReference type="AlphaFoldDB" id="A0A3E1K7K1"/>
<dbReference type="EMBL" id="QUZK01000041">
    <property type="protein sequence ID" value="RFF29963.1"/>
    <property type="molecule type" value="Genomic_DNA"/>
</dbReference>
<feature type="transmembrane region" description="Helical" evidence="1">
    <location>
        <begin position="54"/>
        <end position="71"/>
    </location>
</feature>
<organism evidence="3 4">
    <name type="scientific">Wenzhouxiangella sediminis</name>
    <dbReference type="NCBI Taxonomy" id="1792836"/>
    <lineage>
        <taxon>Bacteria</taxon>
        <taxon>Pseudomonadati</taxon>
        <taxon>Pseudomonadota</taxon>
        <taxon>Gammaproteobacteria</taxon>
        <taxon>Chromatiales</taxon>
        <taxon>Wenzhouxiangellaceae</taxon>
        <taxon>Wenzhouxiangella</taxon>
    </lineage>
</organism>
<dbReference type="RefSeq" id="WP_116651197.1">
    <property type="nucleotide sequence ID" value="NZ_QUZK01000041.1"/>
</dbReference>
<keyword evidence="1" id="KW-1133">Transmembrane helix</keyword>
<keyword evidence="1" id="KW-0472">Membrane</keyword>
<dbReference type="PROSITE" id="PS50965">
    <property type="entry name" value="NERD"/>
    <property type="match status" value="1"/>
</dbReference>
<name>A0A3E1K7K1_9GAMM</name>
<dbReference type="Pfam" id="PF08378">
    <property type="entry name" value="NERD"/>
    <property type="match status" value="1"/>
</dbReference>
<evidence type="ECO:0000313" key="4">
    <source>
        <dbReference type="Proteomes" id="UP000260351"/>
    </source>
</evidence>
<keyword evidence="4" id="KW-1185">Reference proteome</keyword>